<protein>
    <submittedName>
        <fullName evidence="2">Substrate-binding periplasmic protein</fullName>
    </submittedName>
</protein>
<dbReference type="Gene3D" id="3.40.190.10">
    <property type="entry name" value="Periplasmic binding protein-like II"/>
    <property type="match status" value="2"/>
</dbReference>
<evidence type="ECO:0000313" key="3">
    <source>
        <dbReference type="Proteomes" id="UP001597295"/>
    </source>
</evidence>
<dbReference type="Proteomes" id="UP001597295">
    <property type="component" value="Unassembled WGS sequence"/>
</dbReference>
<reference evidence="3" key="1">
    <citation type="journal article" date="2019" name="Int. J. Syst. Evol. Microbiol.">
        <title>The Global Catalogue of Microorganisms (GCM) 10K type strain sequencing project: providing services to taxonomists for standard genome sequencing and annotation.</title>
        <authorList>
            <consortium name="The Broad Institute Genomics Platform"/>
            <consortium name="The Broad Institute Genome Sequencing Center for Infectious Disease"/>
            <person name="Wu L."/>
            <person name="Ma J."/>
        </authorList>
    </citation>
    <scope>NUCLEOTIDE SEQUENCE [LARGE SCALE GENOMIC DNA]</scope>
    <source>
        <strain evidence="3">CGMCC 1.19062</strain>
    </source>
</reference>
<evidence type="ECO:0000256" key="1">
    <source>
        <dbReference type="SAM" id="SignalP"/>
    </source>
</evidence>
<evidence type="ECO:0000313" key="2">
    <source>
        <dbReference type="EMBL" id="MFD2262336.1"/>
    </source>
</evidence>
<proteinExistence type="predicted"/>
<dbReference type="EMBL" id="JBHUIP010000004">
    <property type="protein sequence ID" value="MFD2262336.1"/>
    <property type="molecule type" value="Genomic_DNA"/>
</dbReference>
<feature type="signal peptide" evidence="1">
    <location>
        <begin position="1"/>
        <end position="19"/>
    </location>
</feature>
<name>A0ABW5DR21_9PROT</name>
<dbReference type="RefSeq" id="WP_379875284.1">
    <property type="nucleotide sequence ID" value="NZ_JBHUIP010000004.1"/>
</dbReference>
<sequence length="236" mass="25908">MLRALLILPFLLAAVPARAVELIAHEVPPYVFDQDGIAYGPAIDIARELVSAVGIHQDFRILPSLRFIRDLEDGGRIGIMKARTRDTEDRFQWIAPLATEAAGFAALAPRPAPETLTEAQTMGIIGVMEGGFAEPWLDHRQVAFDATRDEATNLQKLLAKRIDVWLAPLSAMGVLTGRGGKPSLRSQINVGPPVFQVEYYIVASRDVPAAIVEGMQRRHRALIAEGTFQALMHPTR</sequence>
<dbReference type="PANTHER" id="PTHR38834:SF3">
    <property type="entry name" value="SOLUTE-BINDING PROTEIN FAMILY 3_N-TERMINAL DOMAIN-CONTAINING PROTEIN"/>
    <property type="match status" value="1"/>
</dbReference>
<accession>A0ABW5DR21</accession>
<comment type="caution">
    <text evidence="2">The sequence shown here is derived from an EMBL/GenBank/DDBJ whole genome shotgun (WGS) entry which is preliminary data.</text>
</comment>
<feature type="chain" id="PRO_5047148372" evidence="1">
    <location>
        <begin position="20"/>
        <end position="236"/>
    </location>
</feature>
<dbReference type="SUPFAM" id="SSF53850">
    <property type="entry name" value="Periplasmic binding protein-like II"/>
    <property type="match status" value="1"/>
</dbReference>
<gene>
    <name evidence="2" type="ORF">ACFSM5_05505</name>
</gene>
<keyword evidence="1" id="KW-0732">Signal</keyword>
<keyword evidence="3" id="KW-1185">Reference proteome</keyword>
<organism evidence="2 3">
    <name type="scientific">Lacibacterium aquatile</name>
    <dbReference type="NCBI Taxonomy" id="1168082"/>
    <lineage>
        <taxon>Bacteria</taxon>
        <taxon>Pseudomonadati</taxon>
        <taxon>Pseudomonadota</taxon>
        <taxon>Alphaproteobacteria</taxon>
        <taxon>Rhodospirillales</taxon>
        <taxon>Rhodospirillaceae</taxon>
    </lineage>
</organism>
<dbReference type="PANTHER" id="PTHR38834">
    <property type="entry name" value="PERIPLASMIC SUBSTRATE BINDING PROTEIN FAMILY 3"/>
    <property type="match status" value="1"/>
</dbReference>